<dbReference type="InterPro" id="IPR013767">
    <property type="entry name" value="PAS_fold"/>
</dbReference>
<name>A0A0W0V848_9GAMM</name>
<evidence type="ECO:0000256" key="6">
    <source>
        <dbReference type="ARBA" id="ARBA00022777"/>
    </source>
</evidence>
<evidence type="ECO:0000313" key="12">
    <source>
        <dbReference type="Proteomes" id="UP000055035"/>
    </source>
</evidence>
<dbReference type="OrthoDB" id="1931120at2"/>
<dbReference type="InterPro" id="IPR036890">
    <property type="entry name" value="HATPase_C_sf"/>
</dbReference>
<dbReference type="CDD" id="cd00082">
    <property type="entry name" value="HisKA"/>
    <property type="match status" value="1"/>
</dbReference>
<gene>
    <name evidence="11" type="ORF">Ljor_0561</name>
</gene>
<dbReference type="PROSITE" id="PS50109">
    <property type="entry name" value="HIS_KIN"/>
    <property type="match status" value="1"/>
</dbReference>
<proteinExistence type="predicted"/>
<dbReference type="InterPro" id="IPR036097">
    <property type="entry name" value="HisK_dim/P_sf"/>
</dbReference>
<keyword evidence="6 11" id="KW-0418">Kinase</keyword>
<feature type="domain" description="PAS" evidence="10">
    <location>
        <begin position="41"/>
        <end position="111"/>
    </location>
</feature>
<dbReference type="AlphaFoldDB" id="A0A0W0V848"/>
<dbReference type="SMART" id="SM00388">
    <property type="entry name" value="HisKA"/>
    <property type="match status" value="1"/>
</dbReference>
<dbReference type="InterPro" id="IPR003661">
    <property type="entry name" value="HisK_dim/P_dom"/>
</dbReference>
<keyword evidence="12" id="KW-1185">Reference proteome</keyword>
<evidence type="ECO:0000259" key="10">
    <source>
        <dbReference type="PROSITE" id="PS50112"/>
    </source>
</evidence>
<evidence type="ECO:0000313" key="11">
    <source>
        <dbReference type="EMBL" id="KTD16255.1"/>
    </source>
</evidence>
<reference evidence="11 12" key="1">
    <citation type="submission" date="2015-11" db="EMBL/GenBank/DDBJ databases">
        <title>Genomic analysis of 38 Legionella species identifies large and diverse effector repertoires.</title>
        <authorList>
            <person name="Burstein D."/>
            <person name="Amaro F."/>
            <person name="Zusman T."/>
            <person name="Lifshitz Z."/>
            <person name="Cohen O."/>
            <person name="Gilbert J.A."/>
            <person name="Pupko T."/>
            <person name="Shuman H.A."/>
            <person name="Segal G."/>
        </authorList>
    </citation>
    <scope>NUCLEOTIDE SEQUENCE [LARGE SCALE GENOMIC DNA]</scope>
    <source>
        <strain evidence="11 12">BL-540</strain>
    </source>
</reference>
<dbReference type="PATRIC" id="fig|456.5.peg.593"/>
<dbReference type="GO" id="GO:0006355">
    <property type="term" value="P:regulation of DNA-templated transcription"/>
    <property type="evidence" value="ECO:0007669"/>
    <property type="project" value="InterPro"/>
</dbReference>
<dbReference type="Pfam" id="PF00989">
    <property type="entry name" value="PAS"/>
    <property type="match status" value="1"/>
</dbReference>
<evidence type="ECO:0000256" key="7">
    <source>
        <dbReference type="ARBA" id="ARBA00022840"/>
    </source>
</evidence>
<dbReference type="GO" id="GO:0005524">
    <property type="term" value="F:ATP binding"/>
    <property type="evidence" value="ECO:0007669"/>
    <property type="project" value="UniProtKB-KW"/>
</dbReference>
<dbReference type="CDD" id="cd00130">
    <property type="entry name" value="PAS"/>
    <property type="match status" value="1"/>
</dbReference>
<dbReference type="RefSeq" id="WP_058470124.1">
    <property type="nucleotide sequence ID" value="NZ_CAAAIC010000004.1"/>
</dbReference>
<evidence type="ECO:0000256" key="3">
    <source>
        <dbReference type="ARBA" id="ARBA00022553"/>
    </source>
</evidence>
<dbReference type="PANTHER" id="PTHR43065:SF10">
    <property type="entry name" value="PEROXIDE STRESS-ACTIVATED HISTIDINE KINASE MAK3"/>
    <property type="match status" value="1"/>
</dbReference>
<dbReference type="GO" id="GO:0000155">
    <property type="term" value="F:phosphorelay sensor kinase activity"/>
    <property type="evidence" value="ECO:0007669"/>
    <property type="project" value="InterPro"/>
</dbReference>
<dbReference type="SMART" id="SM00387">
    <property type="entry name" value="HATPase_c"/>
    <property type="match status" value="1"/>
</dbReference>
<evidence type="ECO:0000256" key="2">
    <source>
        <dbReference type="ARBA" id="ARBA00012438"/>
    </source>
</evidence>
<dbReference type="Gene3D" id="3.30.450.20">
    <property type="entry name" value="PAS domain"/>
    <property type="match status" value="1"/>
</dbReference>
<keyword evidence="3" id="KW-0597">Phosphoprotein</keyword>
<dbReference type="SUPFAM" id="SSF55874">
    <property type="entry name" value="ATPase domain of HSP90 chaperone/DNA topoisomerase II/histidine kinase"/>
    <property type="match status" value="1"/>
</dbReference>
<evidence type="ECO:0000256" key="1">
    <source>
        <dbReference type="ARBA" id="ARBA00000085"/>
    </source>
</evidence>
<accession>A0A0W0V848</accession>
<keyword evidence="4" id="KW-0808">Transferase</keyword>
<dbReference type="NCBIfam" id="TIGR00229">
    <property type="entry name" value="sensory_box"/>
    <property type="match status" value="1"/>
</dbReference>
<dbReference type="SUPFAM" id="SSF47384">
    <property type="entry name" value="Homodimeric domain of signal transducing histidine kinase"/>
    <property type="match status" value="1"/>
</dbReference>
<dbReference type="InterPro" id="IPR005467">
    <property type="entry name" value="His_kinase_dom"/>
</dbReference>
<dbReference type="InterPro" id="IPR000014">
    <property type="entry name" value="PAS"/>
</dbReference>
<dbReference type="STRING" id="456.Ljor_0561"/>
<dbReference type="Gene3D" id="1.10.287.130">
    <property type="match status" value="1"/>
</dbReference>
<keyword evidence="7" id="KW-0067">ATP-binding</keyword>
<dbReference type="Gene3D" id="3.30.565.10">
    <property type="entry name" value="Histidine kinase-like ATPase, C-terminal domain"/>
    <property type="match status" value="1"/>
</dbReference>
<dbReference type="InterPro" id="IPR035965">
    <property type="entry name" value="PAS-like_dom_sf"/>
</dbReference>
<dbReference type="PANTHER" id="PTHR43065">
    <property type="entry name" value="SENSOR HISTIDINE KINASE"/>
    <property type="match status" value="1"/>
</dbReference>
<organism evidence="11 12">
    <name type="scientific">Legionella jordanis</name>
    <dbReference type="NCBI Taxonomy" id="456"/>
    <lineage>
        <taxon>Bacteria</taxon>
        <taxon>Pseudomonadati</taxon>
        <taxon>Pseudomonadota</taxon>
        <taxon>Gammaproteobacteria</taxon>
        <taxon>Legionellales</taxon>
        <taxon>Legionellaceae</taxon>
        <taxon>Legionella</taxon>
    </lineage>
</organism>
<feature type="domain" description="Histidine kinase" evidence="9">
    <location>
        <begin position="313"/>
        <end position="526"/>
    </location>
</feature>
<dbReference type="SMART" id="SM00091">
    <property type="entry name" value="PAS"/>
    <property type="match status" value="1"/>
</dbReference>
<comment type="caution">
    <text evidence="11">The sequence shown here is derived from an EMBL/GenBank/DDBJ whole genome shotgun (WGS) entry which is preliminary data.</text>
</comment>
<dbReference type="Pfam" id="PF02518">
    <property type="entry name" value="HATPase_c"/>
    <property type="match status" value="1"/>
</dbReference>
<dbReference type="PRINTS" id="PR00344">
    <property type="entry name" value="BCTRLSENSOR"/>
</dbReference>
<comment type="catalytic activity">
    <reaction evidence="1">
        <text>ATP + protein L-histidine = ADP + protein N-phospho-L-histidine.</text>
        <dbReference type="EC" id="2.7.13.3"/>
    </reaction>
</comment>
<sequence length="527" mass="59711">MLALDFSSEMMELRLKSQAQASLIDKQAEEICHLISELSTIKKRYVELYKLSNCAFFMIDSNYIIQDLNFAAASLLGHDPSVLMGSSFLNFVSEHSRIIFKNNIENLVSKNSNCNVELEIISKVKGQQFVKIEGFLINDKQISLGAIDITYLRQCESRIGELQYSLAVTNQLFQNCADALAYLDSNLTFKIMNQSFIDIASKIFTTKISPGVNFKNVLLDFPNLYSETMQLCSETNWNQKKSIVIENKTDKLSTYYCYELLVYCVSNSSAAKEFIVCIRDLTESKIEEMRRIKQQAAIEHESKVNAMGELLSCLAHEFNQPLSVIKAYSDSCLLRLKKIQASELAFPLSQISLQANHAAEIIRRMKNFLCEDSLFLEQTDFNALIKNTISFLQYGLLQSKCEIAFQFSDELPLIKLDQLKIMQVIINLGKNSLEALQQLSNPSQPKITIETVLEDSRIVMHFRDNGPGIPKDLQEKIFKPYFTSKTQGTGLGLAICQTLIKAHGGELELRDCQPGAWFTMKLPIKAE</sequence>
<evidence type="ECO:0000256" key="4">
    <source>
        <dbReference type="ARBA" id="ARBA00022679"/>
    </source>
</evidence>
<evidence type="ECO:0000256" key="5">
    <source>
        <dbReference type="ARBA" id="ARBA00022741"/>
    </source>
</evidence>
<dbReference type="InterPro" id="IPR003594">
    <property type="entry name" value="HATPase_dom"/>
</dbReference>
<dbReference type="EC" id="2.7.13.3" evidence="2"/>
<dbReference type="CDD" id="cd00075">
    <property type="entry name" value="HATPase"/>
    <property type="match status" value="1"/>
</dbReference>
<protein>
    <recommendedName>
        <fullName evidence="2">histidine kinase</fullName>
        <ecNumber evidence="2">2.7.13.3</ecNumber>
    </recommendedName>
</protein>
<dbReference type="Proteomes" id="UP000055035">
    <property type="component" value="Unassembled WGS sequence"/>
</dbReference>
<evidence type="ECO:0000256" key="8">
    <source>
        <dbReference type="ARBA" id="ARBA00023012"/>
    </source>
</evidence>
<evidence type="ECO:0000259" key="9">
    <source>
        <dbReference type="PROSITE" id="PS50109"/>
    </source>
</evidence>
<keyword evidence="5" id="KW-0547">Nucleotide-binding</keyword>
<dbReference type="PROSITE" id="PS50112">
    <property type="entry name" value="PAS"/>
    <property type="match status" value="1"/>
</dbReference>
<dbReference type="SUPFAM" id="SSF55785">
    <property type="entry name" value="PYP-like sensor domain (PAS domain)"/>
    <property type="match status" value="1"/>
</dbReference>
<dbReference type="EMBL" id="LNYJ01000011">
    <property type="protein sequence ID" value="KTD16255.1"/>
    <property type="molecule type" value="Genomic_DNA"/>
</dbReference>
<dbReference type="InterPro" id="IPR004358">
    <property type="entry name" value="Sig_transdc_His_kin-like_C"/>
</dbReference>
<keyword evidence="8" id="KW-0902">Two-component regulatory system</keyword>